<reference evidence="6 7" key="1">
    <citation type="submission" date="2016-10" db="EMBL/GenBank/DDBJ databases">
        <authorList>
            <person name="Varghese N."/>
            <person name="Submissions S."/>
        </authorList>
    </citation>
    <scope>NUCLEOTIDE SEQUENCE [LARGE SCALE GENOMIC DNA]</scope>
    <source>
        <strain evidence="6 7">IAM 15147</strain>
    </source>
</reference>
<evidence type="ECO:0000256" key="2">
    <source>
        <dbReference type="ARBA" id="ARBA00023015"/>
    </source>
</evidence>
<keyword evidence="2" id="KW-0805">Transcription regulation</keyword>
<organism evidence="6 7">
    <name type="scientific">Agrococcus baldri</name>
    <dbReference type="NCBI Taxonomy" id="153730"/>
    <lineage>
        <taxon>Bacteria</taxon>
        <taxon>Bacillati</taxon>
        <taxon>Actinomycetota</taxon>
        <taxon>Actinomycetes</taxon>
        <taxon>Micrococcales</taxon>
        <taxon>Microbacteriaceae</taxon>
        <taxon>Agrococcus</taxon>
    </lineage>
</organism>
<sequence length="298" mass="32089">MLEVRRLRLLRELRLRGTIAAVAAALAYAPSAVSQQLSALEREVGVPLTHKQGRRLALTPQGELLAQHAERVLDELETAERAVAASLGRPIGTVRIAVFQSAALSLVPGMLRILSESAPELRIEMVQREPETALYDTHVGDFDLVVAEQYPGHAAPQHLGLDREVLMTDALRLAVPPGSDIRTLVDAASRPWVMEPVGAASRHFGEQQCRVAGFEPDVRFATADLQAQMRLVETGHAVGIVNDLTWVGTQVRFEPLPLPGAPRREIFTAARAASSGSPAIAAVREALRGAVPTEVAAD</sequence>
<dbReference type="Pfam" id="PF03466">
    <property type="entry name" value="LysR_substrate"/>
    <property type="match status" value="1"/>
</dbReference>
<dbReference type="PANTHER" id="PTHR30346:SF29">
    <property type="entry name" value="LYSR SUBSTRATE-BINDING"/>
    <property type="match status" value="1"/>
</dbReference>
<dbReference type="InterPro" id="IPR000847">
    <property type="entry name" value="LysR_HTH_N"/>
</dbReference>
<feature type="domain" description="HTH lysR-type" evidence="5">
    <location>
        <begin position="2"/>
        <end position="59"/>
    </location>
</feature>
<dbReference type="SUPFAM" id="SSF53850">
    <property type="entry name" value="Periplasmic binding protein-like II"/>
    <property type="match status" value="1"/>
</dbReference>
<dbReference type="Proteomes" id="UP000198506">
    <property type="component" value="Unassembled WGS sequence"/>
</dbReference>
<name>A0AA94KYV6_9MICO</name>
<dbReference type="GO" id="GO:0003700">
    <property type="term" value="F:DNA-binding transcription factor activity"/>
    <property type="evidence" value="ECO:0007669"/>
    <property type="project" value="InterPro"/>
</dbReference>
<evidence type="ECO:0000256" key="1">
    <source>
        <dbReference type="ARBA" id="ARBA00009437"/>
    </source>
</evidence>
<dbReference type="EMBL" id="FOZN01000001">
    <property type="protein sequence ID" value="SFS01722.1"/>
    <property type="molecule type" value="Genomic_DNA"/>
</dbReference>
<dbReference type="PROSITE" id="PS50931">
    <property type="entry name" value="HTH_LYSR"/>
    <property type="match status" value="1"/>
</dbReference>
<dbReference type="InterPro" id="IPR005119">
    <property type="entry name" value="LysR_subst-bd"/>
</dbReference>
<dbReference type="AlphaFoldDB" id="A0AA94KYV6"/>
<dbReference type="Gene3D" id="1.10.10.10">
    <property type="entry name" value="Winged helix-like DNA-binding domain superfamily/Winged helix DNA-binding domain"/>
    <property type="match status" value="1"/>
</dbReference>
<evidence type="ECO:0000256" key="4">
    <source>
        <dbReference type="ARBA" id="ARBA00023163"/>
    </source>
</evidence>
<keyword evidence="7" id="KW-1185">Reference proteome</keyword>
<evidence type="ECO:0000313" key="6">
    <source>
        <dbReference type="EMBL" id="SFS01722.1"/>
    </source>
</evidence>
<dbReference type="GO" id="GO:0032993">
    <property type="term" value="C:protein-DNA complex"/>
    <property type="evidence" value="ECO:0007669"/>
    <property type="project" value="TreeGrafter"/>
</dbReference>
<dbReference type="PANTHER" id="PTHR30346">
    <property type="entry name" value="TRANSCRIPTIONAL DUAL REGULATOR HCAR-RELATED"/>
    <property type="match status" value="1"/>
</dbReference>
<protein>
    <submittedName>
        <fullName evidence="6">DNA-binding transcriptional regulator, LysR family</fullName>
    </submittedName>
</protein>
<dbReference type="GO" id="GO:0003677">
    <property type="term" value="F:DNA binding"/>
    <property type="evidence" value="ECO:0007669"/>
    <property type="project" value="UniProtKB-KW"/>
</dbReference>
<dbReference type="InterPro" id="IPR036388">
    <property type="entry name" value="WH-like_DNA-bd_sf"/>
</dbReference>
<keyword evidence="4" id="KW-0804">Transcription</keyword>
<accession>A0AA94KYV6</accession>
<proteinExistence type="inferred from homology"/>
<dbReference type="Pfam" id="PF00126">
    <property type="entry name" value="HTH_1"/>
    <property type="match status" value="1"/>
</dbReference>
<evidence type="ECO:0000256" key="3">
    <source>
        <dbReference type="ARBA" id="ARBA00023125"/>
    </source>
</evidence>
<comment type="caution">
    <text evidence="6">The sequence shown here is derived from an EMBL/GenBank/DDBJ whole genome shotgun (WGS) entry which is preliminary data.</text>
</comment>
<dbReference type="InterPro" id="IPR036390">
    <property type="entry name" value="WH_DNA-bd_sf"/>
</dbReference>
<evidence type="ECO:0000313" key="7">
    <source>
        <dbReference type="Proteomes" id="UP000198506"/>
    </source>
</evidence>
<dbReference type="SUPFAM" id="SSF46785">
    <property type="entry name" value="Winged helix' DNA-binding domain"/>
    <property type="match status" value="1"/>
</dbReference>
<comment type="similarity">
    <text evidence="1">Belongs to the LysR transcriptional regulatory family.</text>
</comment>
<dbReference type="Gene3D" id="3.40.190.10">
    <property type="entry name" value="Periplasmic binding protein-like II"/>
    <property type="match status" value="2"/>
</dbReference>
<keyword evidence="3 6" id="KW-0238">DNA-binding</keyword>
<evidence type="ECO:0000259" key="5">
    <source>
        <dbReference type="PROSITE" id="PS50931"/>
    </source>
</evidence>
<gene>
    <name evidence="6" type="ORF">SAMN04487783_0582</name>
</gene>
<dbReference type="RefSeq" id="WP_092915647.1">
    <property type="nucleotide sequence ID" value="NZ_FOZN01000001.1"/>
</dbReference>